<accession>W5N620</accession>
<keyword evidence="7 10" id="KW-1133">Transmembrane helix</keyword>
<protein>
    <submittedName>
        <fullName evidence="11">Transmembrane protein 43</fullName>
    </submittedName>
</protein>
<evidence type="ECO:0000256" key="10">
    <source>
        <dbReference type="SAM" id="Phobius"/>
    </source>
</evidence>
<proteinExistence type="inferred from homology"/>
<name>W5N620_LEPOC</name>
<evidence type="ECO:0000256" key="8">
    <source>
        <dbReference type="ARBA" id="ARBA00023136"/>
    </source>
</evidence>
<comment type="similarity">
    <text evidence="4">Belongs to the TMEM43 family.</text>
</comment>
<sequence>MSAANQPSQGQRKDQHVKVTSHRNAGFLERLSQTSGGMLIGIGLFALSFYVLFTNEGRALKTAASLDEGLSLVVPLDNIHSVDPQNNGKLVHLSGPLRTPQPLNDPNYRISVHAAKLKREVEMYQWVEYQESRDYEENGERKTETTYTYNTEWKSEVINSRNFDKEIGHINPSAMAVESVTVVAPDVSVGSFVLSKSLVDKIDNFKKLSLAGLPPPDFFMTTDGDYFYHTQNPRRPEVGDVRVSFYYAGLSGEGTYPGPTQVVSIVARQKDNWLVSYRTKSGDVLEILYLEELSAQEVFEKEQESNRLKTWALRVAGWLLMFLGISLTIQIFHTLVDWLPLVRELVSLGLKLFAFSVATSLSLLTIAAGWLFYRPLIATLLAALAIVPVILARTRVPPKKIQ</sequence>
<evidence type="ECO:0000256" key="3">
    <source>
        <dbReference type="ARBA" id="ARBA00004586"/>
    </source>
</evidence>
<evidence type="ECO:0000256" key="6">
    <source>
        <dbReference type="ARBA" id="ARBA00022824"/>
    </source>
</evidence>
<dbReference type="AlphaFoldDB" id="W5N620"/>
<dbReference type="Ensembl" id="ENSLOCT00000016109.1">
    <property type="protein sequence ID" value="ENSLOCP00000016079.1"/>
    <property type="gene ID" value="ENSLOCG00000013056.1"/>
</dbReference>
<dbReference type="GeneID" id="102697091"/>
<evidence type="ECO:0000256" key="7">
    <source>
        <dbReference type="ARBA" id="ARBA00022989"/>
    </source>
</evidence>
<dbReference type="PANTHER" id="PTHR13416">
    <property type="match status" value="1"/>
</dbReference>
<dbReference type="OrthoDB" id="410725at2759"/>
<dbReference type="STRING" id="7918.ENSLOCP00000016079"/>
<dbReference type="PANTHER" id="PTHR13416:SF2">
    <property type="entry name" value="TRANSMEMBRANE PROTEIN 43"/>
    <property type="match status" value="1"/>
</dbReference>
<keyword evidence="6" id="KW-0256">Endoplasmic reticulum</keyword>
<dbReference type="GO" id="GO:0071763">
    <property type="term" value="P:nuclear membrane organization"/>
    <property type="evidence" value="ECO:0000318"/>
    <property type="project" value="GO_Central"/>
</dbReference>
<dbReference type="GeneTree" id="ENSGT00390000009671"/>
<dbReference type="InterPro" id="IPR012430">
    <property type="entry name" value="TMEM43_fam"/>
</dbReference>
<evidence type="ECO:0000256" key="9">
    <source>
        <dbReference type="ARBA" id="ARBA00023242"/>
    </source>
</evidence>
<dbReference type="InParanoid" id="W5N620"/>
<feature type="transmembrane region" description="Helical" evidence="10">
    <location>
        <begin position="311"/>
        <end position="332"/>
    </location>
</feature>
<dbReference type="OMA" id="NMMALDE"/>
<reference evidence="11" key="3">
    <citation type="submission" date="2025-09" db="UniProtKB">
        <authorList>
            <consortium name="Ensembl"/>
        </authorList>
    </citation>
    <scope>IDENTIFICATION</scope>
</reference>
<evidence type="ECO:0000256" key="1">
    <source>
        <dbReference type="ARBA" id="ARBA00004127"/>
    </source>
</evidence>
<evidence type="ECO:0000256" key="4">
    <source>
        <dbReference type="ARBA" id="ARBA00006627"/>
    </source>
</evidence>
<reference evidence="11" key="2">
    <citation type="submission" date="2025-08" db="UniProtKB">
        <authorList>
            <consortium name="Ensembl"/>
        </authorList>
    </citation>
    <scope>IDENTIFICATION</scope>
</reference>
<dbReference type="GO" id="GO:0005789">
    <property type="term" value="C:endoplasmic reticulum membrane"/>
    <property type="evidence" value="ECO:0007669"/>
    <property type="project" value="UniProtKB-SubCell"/>
</dbReference>
<dbReference type="EMBL" id="AHAT01029338">
    <property type="status" value="NOT_ANNOTATED_CDS"/>
    <property type="molecule type" value="Genomic_DNA"/>
</dbReference>
<evidence type="ECO:0000256" key="5">
    <source>
        <dbReference type="ARBA" id="ARBA00022692"/>
    </source>
</evidence>
<keyword evidence="5 10" id="KW-0812">Transmembrane</keyword>
<keyword evidence="9" id="KW-0539">Nucleus</keyword>
<comment type="subcellular location">
    <subcellularLocation>
        <location evidence="1">Endomembrane system</location>
        <topology evidence="1">Multi-pass membrane protein</topology>
    </subcellularLocation>
    <subcellularLocation>
        <location evidence="3">Endoplasmic reticulum membrane</location>
    </subcellularLocation>
    <subcellularLocation>
        <location evidence="2">Nucleus envelope</location>
    </subcellularLocation>
</comment>
<organism evidence="11 12">
    <name type="scientific">Lepisosteus oculatus</name>
    <name type="common">Spotted gar</name>
    <dbReference type="NCBI Taxonomy" id="7918"/>
    <lineage>
        <taxon>Eukaryota</taxon>
        <taxon>Metazoa</taxon>
        <taxon>Chordata</taxon>
        <taxon>Craniata</taxon>
        <taxon>Vertebrata</taxon>
        <taxon>Euteleostomi</taxon>
        <taxon>Actinopterygii</taxon>
        <taxon>Neopterygii</taxon>
        <taxon>Holostei</taxon>
        <taxon>Semionotiformes</taxon>
        <taxon>Lepisosteidae</taxon>
        <taxon>Lepisosteus</taxon>
    </lineage>
</organism>
<evidence type="ECO:0000313" key="12">
    <source>
        <dbReference type="Proteomes" id="UP000018468"/>
    </source>
</evidence>
<feature type="transmembrane region" description="Helical" evidence="10">
    <location>
        <begin position="36"/>
        <end position="53"/>
    </location>
</feature>
<evidence type="ECO:0000256" key="2">
    <source>
        <dbReference type="ARBA" id="ARBA00004259"/>
    </source>
</evidence>
<dbReference type="Proteomes" id="UP000018468">
    <property type="component" value="Linkage group LG5"/>
</dbReference>
<keyword evidence="12" id="KW-1185">Reference proteome</keyword>
<dbReference type="GO" id="GO:0006629">
    <property type="term" value="P:lipid metabolic process"/>
    <property type="evidence" value="ECO:0000318"/>
    <property type="project" value="GO_Central"/>
</dbReference>
<evidence type="ECO:0000313" key="11">
    <source>
        <dbReference type="Ensembl" id="ENSLOCP00000016079.1"/>
    </source>
</evidence>
<dbReference type="eggNOG" id="ENOG502QSR2">
    <property type="taxonomic scope" value="Eukaryota"/>
</dbReference>
<dbReference type="KEGG" id="loc:102697091"/>
<dbReference type="GO" id="GO:0005637">
    <property type="term" value="C:nuclear inner membrane"/>
    <property type="evidence" value="ECO:0000318"/>
    <property type="project" value="GO_Central"/>
</dbReference>
<reference evidence="12" key="1">
    <citation type="submission" date="2011-12" db="EMBL/GenBank/DDBJ databases">
        <title>The Draft Genome of Lepisosteus oculatus.</title>
        <authorList>
            <consortium name="The Broad Institute Genome Assembly &amp; Analysis Group"/>
            <consortium name="Computational R&amp;D Group"/>
            <consortium name="and Sequencing Platform"/>
            <person name="Di Palma F."/>
            <person name="Alfoldi J."/>
            <person name="Johnson J."/>
            <person name="Berlin A."/>
            <person name="Gnerre S."/>
            <person name="Jaffe D."/>
            <person name="MacCallum I."/>
            <person name="Young S."/>
            <person name="Walker B.J."/>
            <person name="Lander E.S."/>
            <person name="Lindblad-Toh K."/>
        </authorList>
    </citation>
    <scope>NUCLEOTIDE SEQUENCE [LARGE SCALE GENOMIC DNA]</scope>
</reference>
<dbReference type="Bgee" id="ENSLOCG00000013056">
    <property type="expression patterns" value="Expressed in ovary and 13 other cell types or tissues"/>
</dbReference>
<keyword evidence="8 10" id="KW-0472">Membrane</keyword>
<dbReference type="Pfam" id="PF07787">
    <property type="entry name" value="TMEM43"/>
    <property type="match status" value="1"/>
</dbReference>
<dbReference type="HOGENOM" id="CLU_042602_1_0_1"/>
<feature type="transmembrane region" description="Helical" evidence="10">
    <location>
        <begin position="380"/>
        <end position="396"/>
    </location>
</feature>